<dbReference type="InterPro" id="IPR000195">
    <property type="entry name" value="Rab-GAP-TBC_dom"/>
</dbReference>
<name>A0A4Y7PZR5_9AGAM</name>
<dbReference type="PROSITE" id="PS50086">
    <property type="entry name" value="TBC_RABGAP"/>
    <property type="match status" value="1"/>
</dbReference>
<dbReference type="InterPro" id="IPR035969">
    <property type="entry name" value="Rab-GAP_TBC_sf"/>
</dbReference>
<reference evidence="2 3" key="1">
    <citation type="submission" date="2018-06" db="EMBL/GenBank/DDBJ databases">
        <title>A transcriptomic atlas of mushroom development highlights an independent origin of complex multicellularity.</title>
        <authorList>
            <consortium name="DOE Joint Genome Institute"/>
            <person name="Krizsan K."/>
            <person name="Almasi E."/>
            <person name="Merenyi Z."/>
            <person name="Sahu N."/>
            <person name="Viragh M."/>
            <person name="Koszo T."/>
            <person name="Mondo S."/>
            <person name="Kiss B."/>
            <person name="Balint B."/>
            <person name="Kues U."/>
            <person name="Barry K."/>
            <person name="Hegedus J.C."/>
            <person name="Henrissat B."/>
            <person name="Johnson J."/>
            <person name="Lipzen A."/>
            <person name="Ohm R."/>
            <person name="Nagy I."/>
            <person name="Pangilinan J."/>
            <person name="Yan J."/>
            <person name="Xiong Y."/>
            <person name="Grigoriev I.V."/>
            <person name="Hibbett D.S."/>
            <person name="Nagy L.G."/>
        </authorList>
    </citation>
    <scope>NUCLEOTIDE SEQUENCE [LARGE SCALE GENOMIC DNA]</scope>
    <source>
        <strain evidence="2 3">SZMC22713</strain>
    </source>
</reference>
<dbReference type="Gene3D" id="1.10.472.80">
    <property type="entry name" value="Ypt/Rab-GAP domain of gyp1p, domain 3"/>
    <property type="match status" value="1"/>
</dbReference>
<protein>
    <recommendedName>
        <fullName evidence="1">Rab-GAP TBC domain-containing protein</fullName>
    </recommendedName>
</protein>
<accession>A0A4Y7PZR5</accession>
<dbReference type="STRING" id="50990.A0A4Y7PZR5"/>
<dbReference type="VEuPathDB" id="FungiDB:BD410DRAFT_317929"/>
<organism evidence="2 3">
    <name type="scientific">Rickenella mellea</name>
    <dbReference type="NCBI Taxonomy" id="50990"/>
    <lineage>
        <taxon>Eukaryota</taxon>
        <taxon>Fungi</taxon>
        <taxon>Dikarya</taxon>
        <taxon>Basidiomycota</taxon>
        <taxon>Agaricomycotina</taxon>
        <taxon>Agaricomycetes</taxon>
        <taxon>Hymenochaetales</taxon>
        <taxon>Rickenellaceae</taxon>
        <taxon>Rickenella</taxon>
    </lineage>
</organism>
<dbReference type="AlphaFoldDB" id="A0A4Y7PZR5"/>
<dbReference type="EMBL" id="ML170184">
    <property type="protein sequence ID" value="TDL20883.1"/>
    <property type="molecule type" value="Genomic_DNA"/>
</dbReference>
<evidence type="ECO:0000259" key="1">
    <source>
        <dbReference type="PROSITE" id="PS50086"/>
    </source>
</evidence>
<keyword evidence="3" id="KW-1185">Reference proteome</keyword>
<dbReference type="Pfam" id="PF00566">
    <property type="entry name" value="RabGAP-TBC"/>
    <property type="match status" value="1"/>
</dbReference>
<dbReference type="OrthoDB" id="294251at2759"/>
<evidence type="ECO:0000313" key="2">
    <source>
        <dbReference type="EMBL" id="TDL20883.1"/>
    </source>
</evidence>
<dbReference type="Proteomes" id="UP000294933">
    <property type="component" value="Unassembled WGS sequence"/>
</dbReference>
<sequence>MMPKMFASFKKHMISTTSYATKWYITLFANSVPFQTQLRLWDAFLLTDVTCLLLWPWLLCGSSEHQVMHHLKLYYRSYHPSSVPEDEDTLMRWIEKLLEDKNLRDGMRKWGEEWNTLVSQGKEVDALLQRCYKVALFCVDCNSLSHLLFPFISALVSTHAFVIRNFFCEFASAQRKSRA</sequence>
<proteinExistence type="predicted"/>
<evidence type="ECO:0000313" key="3">
    <source>
        <dbReference type="Proteomes" id="UP000294933"/>
    </source>
</evidence>
<feature type="domain" description="Rab-GAP TBC" evidence="1">
    <location>
        <begin position="1"/>
        <end position="48"/>
    </location>
</feature>
<gene>
    <name evidence="2" type="ORF">BD410DRAFT_317929</name>
</gene>
<dbReference type="SUPFAM" id="SSF47923">
    <property type="entry name" value="Ypt/Rab-GAP domain of gyp1p"/>
    <property type="match status" value="1"/>
</dbReference>